<evidence type="ECO:0000256" key="7">
    <source>
        <dbReference type="ARBA" id="ARBA00023136"/>
    </source>
</evidence>
<keyword evidence="4" id="KW-0547">Nucleotide-binding</keyword>
<dbReference type="InterPro" id="IPR017871">
    <property type="entry name" value="ABC_transporter-like_CS"/>
</dbReference>
<sequence>MEIILKNLNAGYFVNKKEYSIVIENLNIVFESGKFHFLAGVSGSGKSTLLETICYLIKKISGEILFDNKTIEDKNNLNIFRKFSGIMLQYTEKQFFNNTVEEEITFNLKRNKVNNEEIKIKLNEILEKLVIDKKLLDASPFEISGGQKRMIALASVLISSPKILFLDEPTAGLDFESKKIFMSSLKSLNKNFKLTIIQSSHILEDIIEYGDTVLILNKNKKFINGNPRDLLFSKETLNNYGLKEPEIYKYIEELKKFGVKNIDNIKTNSELIKKLFYSN</sequence>
<evidence type="ECO:0000259" key="8">
    <source>
        <dbReference type="PROSITE" id="PS50893"/>
    </source>
</evidence>
<keyword evidence="7" id="KW-0472">Membrane</keyword>
<dbReference type="AlphaFoldDB" id="A0A5C8CBK8"/>
<dbReference type="GO" id="GO:0043190">
    <property type="term" value="C:ATP-binding cassette (ABC) transporter complex"/>
    <property type="evidence" value="ECO:0007669"/>
    <property type="project" value="TreeGrafter"/>
</dbReference>
<dbReference type="InterPro" id="IPR003593">
    <property type="entry name" value="AAA+_ATPase"/>
</dbReference>
<dbReference type="SUPFAM" id="SSF52540">
    <property type="entry name" value="P-loop containing nucleoside triphosphate hydrolases"/>
    <property type="match status" value="1"/>
</dbReference>
<feature type="domain" description="ABC transporter" evidence="8">
    <location>
        <begin position="5"/>
        <end position="243"/>
    </location>
</feature>
<dbReference type="SMART" id="SM00382">
    <property type="entry name" value="AAA"/>
    <property type="match status" value="1"/>
</dbReference>
<dbReference type="PANTHER" id="PTHR43553">
    <property type="entry name" value="HEAVY METAL TRANSPORTER"/>
    <property type="match status" value="1"/>
</dbReference>
<accession>A0A5C8CBK8</accession>
<dbReference type="EMBL" id="SAXT01000009">
    <property type="protein sequence ID" value="TXJ10870.1"/>
    <property type="molecule type" value="Genomic_DNA"/>
</dbReference>
<evidence type="ECO:0000256" key="6">
    <source>
        <dbReference type="ARBA" id="ARBA00022967"/>
    </source>
</evidence>
<dbReference type="CDD" id="cd03225">
    <property type="entry name" value="ABC_cobalt_CbiO_domain1"/>
    <property type="match status" value="1"/>
</dbReference>
<evidence type="ECO:0000256" key="1">
    <source>
        <dbReference type="ARBA" id="ARBA00004202"/>
    </source>
</evidence>
<dbReference type="Gene3D" id="3.40.50.300">
    <property type="entry name" value="P-loop containing nucleotide triphosphate hydrolases"/>
    <property type="match status" value="1"/>
</dbReference>
<dbReference type="GO" id="GO:0042626">
    <property type="term" value="F:ATPase-coupled transmembrane transporter activity"/>
    <property type="evidence" value="ECO:0007669"/>
    <property type="project" value="TreeGrafter"/>
</dbReference>
<dbReference type="InterPro" id="IPR027417">
    <property type="entry name" value="P-loop_NTPase"/>
</dbReference>
<gene>
    <name evidence="9" type="ORF">EPJ80_12045</name>
</gene>
<protein>
    <submittedName>
        <fullName evidence="9">ATP-binding cassette domain-containing protein</fullName>
    </submittedName>
</protein>
<keyword evidence="5 9" id="KW-0067">ATP-binding</keyword>
<dbReference type="PROSITE" id="PS50893">
    <property type="entry name" value="ABC_TRANSPORTER_2"/>
    <property type="match status" value="1"/>
</dbReference>
<dbReference type="PROSITE" id="PS00211">
    <property type="entry name" value="ABC_TRANSPORTER_1"/>
    <property type="match status" value="1"/>
</dbReference>
<comment type="caution">
    <text evidence="9">The sequence shown here is derived from an EMBL/GenBank/DDBJ whole genome shotgun (WGS) entry which is preliminary data.</text>
</comment>
<organism evidence="9 10">
    <name type="scientific">Brachyspira aalborgi</name>
    <dbReference type="NCBI Taxonomy" id="29522"/>
    <lineage>
        <taxon>Bacteria</taxon>
        <taxon>Pseudomonadati</taxon>
        <taxon>Spirochaetota</taxon>
        <taxon>Spirochaetia</taxon>
        <taxon>Brachyspirales</taxon>
        <taxon>Brachyspiraceae</taxon>
        <taxon>Brachyspira</taxon>
    </lineage>
</organism>
<dbReference type="RefSeq" id="WP_147759181.1">
    <property type="nucleotide sequence ID" value="NZ_SAXT01000009.1"/>
</dbReference>
<evidence type="ECO:0000313" key="10">
    <source>
        <dbReference type="Proteomes" id="UP000325116"/>
    </source>
</evidence>
<keyword evidence="2" id="KW-0813">Transport</keyword>
<keyword evidence="3" id="KW-1003">Cell membrane</keyword>
<proteinExistence type="predicted"/>
<evidence type="ECO:0000313" key="9">
    <source>
        <dbReference type="EMBL" id="TXJ10870.1"/>
    </source>
</evidence>
<evidence type="ECO:0000256" key="2">
    <source>
        <dbReference type="ARBA" id="ARBA00022448"/>
    </source>
</evidence>
<dbReference type="PANTHER" id="PTHR43553:SF27">
    <property type="entry name" value="ENERGY-COUPLING FACTOR TRANSPORTER ATP-BINDING PROTEIN ECFA2"/>
    <property type="match status" value="1"/>
</dbReference>
<reference evidence="9 10" key="1">
    <citation type="journal article" date="1992" name="Lakartidningen">
        <title>[Penicillin V and not amoxicillin is the first choice preparation in acute otitis].</title>
        <authorList>
            <person name="Kamme C."/>
            <person name="Lundgren K."/>
            <person name="Prellner K."/>
        </authorList>
    </citation>
    <scope>NUCLEOTIDE SEQUENCE [LARGE SCALE GENOMIC DNA]</scope>
    <source>
        <strain evidence="9 10">W1</strain>
    </source>
</reference>
<evidence type="ECO:0000256" key="5">
    <source>
        <dbReference type="ARBA" id="ARBA00022840"/>
    </source>
</evidence>
<evidence type="ECO:0000256" key="3">
    <source>
        <dbReference type="ARBA" id="ARBA00022475"/>
    </source>
</evidence>
<dbReference type="GO" id="GO:0005524">
    <property type="term" value="F:ATP binding"/>
    <property type="evidence" value="ECO:0007669"/>
    <property type="project" value="UniProtKB-KW"/>
</dbReference>
<dbReference type="GO" id="GO:0016887">
    <property type="term" value="F:ATP hydrolysis activity"/>
    <property type="evidence" value="ECO:0007669"/>
    <property type="project" value="InterPro"/>
</dbReference>
<name>A0A5C8CBK8_9SPIR</name>
<evidence type="ECO:0000256" key="4">
    <source>
        <dbReference type="ARBA" id="ARBA00022741"/>
    </source>
</evidence>
<comment type="subcellular location">
    <subcellularLocation>
        <location evidence="1">Cell membrane</location>
        <topology evidence="1">Peripheral membrane protein</topology>
    </subcellularLocation>
</comment>
<keyword evidence="6" id="KW-1278">Translocase</keyword>
<dbReference type="InterPro" id="IPR015856">
    <property type="entry name" value="ABC_transpr_CbiO/EcfA_su"/>
</dbReference>
<dbReference type="InterPro" id="IPR003439">
    <property type="entry name" value="ABC_transporter-like_ATP-bd"/>
</dbReference>
<dbReference type="InterPro" id="IPR050095">
    <property type="entry name" value="ECF_ABC_transporter_ATP-bd"/>
</dbReference>
<dbReference type="Proteomes" id="UP000325116">
    <property type="component" value="Unassembled WGS sequence"/>
</dbReference>
<dbReference type="Pfam" id="PF00005">
    <property type="entry name" value="ABC_tran"/>
    <property type="match status" value="1"/>
</dbReference>